<name>A0A917YGB0_9RHOB</name>
<dbReference type="GO" id="GO:0004190">
    <property type="term" value="F:aspartic-type endopeptidase activity"/>
    <property type="evidence" value="ECO:0007669"/>
    <property type="project" value="InterPro"/>
</dbReference>
<protein>
    <submittedName>
        <fullName evidence="4">Aspartyl protease</fullName>
    </submittedName>
</protein>
<dbReference type="Proteomes" id="UP000598196">
    <property type="component" value="Unassembled WGS sequence"/>
</dbReference>
<dbReference type="PROSITE" id="PS00141">
    <property type="entry name" value="ASP_PROTEASE"/>
    <property type="match status" value="1"/>
</dbReference>
<comment type="caution">
    <text evidence="4">The sequence shown here is derived from an EMBL/GenBank/DDBJ whole genome shotgun (WGS) entry which is preliminary data.</text>
</comment>
<dbReference type="GO" id="GO:0006508">
    <property type="term" value="P:proteolysis"/>
    <property type="evidence" value="ECO:0007669"/>
    <property type="project" value="UniProtKB-KW"/>
</dbReference>
<gene>
    <name evidence="4" type="ORF">GCM10010991_04280</name>
</gene>
<sequence>MFPRLVYLLVLLVAISGWMLVEFRGSIGRGLRMAAAWGMIFVGLIAGYGLWSDIRPQILPFQNAEGDRIEVRRSGDGHFYLTLLVQGTKVRFLVDTGASNVVLSADDAKRLGIRTDGLSWIGEASTANGIVRIARVTLSDVRLGEVSDSRLPAYVTDGAMQVSLLGMDFLRHWRLEIDGDRMILTLR</sequence>
<dbReference type="InterPro" id="IPR034122">
    <property type="entry name" value="Retropepsin-like_bacterial"/>
</dbReference>
<proteinExistence type="predicted"/>
<dbReference type="InterPro" id="IPR021109">
    <property type="entry name" value="Peptidase_aspartic_dom_sf"/>
</dbReference>
<dbReference type="InterPro" id="IPR011969">
    <property type="entry name" value="Clan_AA_Asp_peptidase_C"/>
</dbReference>
<keyword evidence="2" id="KW-1133">Transmembrane helix</keyword>
<feature type="domain" description="Peptidase A2" evidence="3">
    <location>
        <begin position="90"/>
        <end position="169"/>
    </location>
</feature>
<keyword evidence="2" id="KW-0472">Membrane</keyword>
<keyword evidence="5" id="KW-1185">Reference proteome</keyword>
<dbReference type="AlphaFoldDB" id="A0A917YGB0"/>
<dbReference type="CDD" id="cd05483">
    <property type="entry name" value="retropepsin_like_bacteria"/>
    <property type="match status" value="1"/>
</dbReference>
<evidence type="ECO:0000256" key="2">
    <source>
        <dbReference type="SAM" id="Phobius"/>
    </source>
</evidence>
<feature type="transmembrane region" description="Helical" evidence="2">
    <location>
        <begin position="30"/>
        <end position="51"/>
    </location>
</feature>
<dbReference type="InterPro" id="IPR001995">
    <property type="entry name" value="Peptidase_A2_cat"/>
</dbReference>
<feature type="transmembrane region" description="Helical" evidence="2">
    <location>
        <begin position="6"/>
        <end position="23"/>
    </location>
</feature>
<accession>A0A917YGB0</accession>
<evidence type="ECO:0000256" key="1">
    <source>
        <dbReference type="ARBA" id="ARBA00022801"/>
    </source>
</evidence>
<keyword evidence="1" id="KW-0378">Hydrolase</keyword>
<evidence type="ECO:0000313" key="5">
    <source>
        <dbReference type="Proteomes" id="UP000598196"/>
    </source>
</evidence>
<dbReference type="Pfam" id="PF13975">
    <property type="entry name" value="gag-asp_proteas"/>
    <property type="match status" value="1"/>
</dbReference>
<keyword evidence="4" id="KW-0645">Protease</keyword>
<dbReference type="Gene3D" id="2.40.70.10">
    <property type="entry name" value="Acid Proteases"/>
    <property type="match status" value="1"/>
</dbReference>
<dbReference type="NCBIfam" id="TIGR02281">
    <property type="entry name" value="clan_AA_DTGA"/>
    <property type="match status" value="1"/>
</dbReference>
<dbReference type="SUPFAM" id="SSF50630">
    <property type="entry name" value="Acid proteases"/>
    <property type="match status" value="1"/>
</dbReference>
<organism evidence="4 5">
    <name type="scientific">Gemmobacter aquaticus</name>
    <dbReference type="NCBI Taxonomy" id="490185"/>
    <lineage>
        <taxon>Bacteria</taxon>
        <taxon>Pseudomonadati</taxon>
        <taxon>Pseudomonadota</taxon>
        <taxon>Alphaproteobacteria</taxon>
        <taxon>Rhodobacterales</taxon>
        <taxon>Paracoccaceae</taxon>
        <taxon>Gemmobacter</taxon>
    </lineage>
</organism>
<keyword evidence="2" id="KW-0812">Transmembrane</keyword>
<evidence type="ECO:0000313" key="4">
    <source>
        <dbReference type="EMBL" id="GGO25047.1"/>
    </source>
</evidence>
<dbReference type="InterPro" id="IPR001969">
    <property type="entry name" value="Aspartic_peptidase_AS"/>
</dbReference>
<dbReference type="PROSITE" id="PS50175">
    <property type="entry name" value="ASP_PROT_RETROV"/>
    <property type="match status" value="1"/>
</dbReference>
<dbReference type="EMBL" id="BMLP01000001">
    <property type="protein sequence ID" value="GGO25047.1"/>
    <property type="molecule type" value="Genomic_DNA"/>
</dbReference>
<evidence type="ECO:0000259" key="3">
    <source>
        <dbReference type="PROSITE" id="PS50175"/>
    </source>
</evidence>
<reference evidence="4 5" key="1">
    <citation type="journal article" date="2014" name="Int. J. Syst. Evol. Microbiol.">
        <title>Complete genome sequence of Corynebacterium casei LMG S-19264T (=DSM 44701T), isolated from a smear-ripened cheese.</title>
        <authorList>
            <consortium name="US DOE Joint Genome Institute (JGI-PGF)"/>
            <person name="Walter F."/>
            <person name="Albersmeier A."/>
            <person name="Kalinowski J."/>
            <person name="Ruckert C."/>
        </authorList>
    </citation>
    <scope>NUCLEOTIDE SEQUENCE [LARGE SCALE GENOMIC DNA]</scope>
    <source>
        <strain evidence="4 5">CGMCC 1.7029</strain>
    </source>
</reference>